<proteinExistence type="predicted"/>
<organism evidence="1">
    <name type="scientific">Erythrolobus madagascarensis</name>
    <dbReference type="NCBI Taxonomy" id="708628"/>
    <lineage>
        <taxon>Eukaryota</taxon>
        <taxon>Rhodophyta</taxon>
        <taxon>Bangiophyceae</taxon>
        <taxon>Porphyridiales</taxon>
        <taxon>Porphyridiaceae</taxon>
        <taxon>Erythrolobus</taxon>
    </lineage>
</organism>
<evidence type="ECO:0000313" key="1">
    <source>
        <dbReference type="EMBL" id="CAD8725511.1"/>
    </source>
</evidence>
<dbReference type="EMBL" id="HBFE01002397">
    <property type="protein sequence ID" value="CAD8725511.1"/>
    <property type="molecule type" value="Transcribed_RNA"/>
</dbReference>
<gene>
    <name evidence="1" type="ORF">EMAD1354_LOCUS1591</name>
</gene>
<sequence length="130" mass="14809">MKMGFKEQMDEMERKAGVAVAPTSKKSFAKFEKLRDLSDYGLREKTSETIGSPKVQRVHPQVVPSGVGEVQQQKIESQEVVLLQQRLHWRAFSKPRAGRTFEIQLDPIPEDAEEEQNVCRSRVGTCHAQK</sequence>
<reference evidence="1" key="1">
    <citation type="submission" date="2021-01" db="EMBL/GenBank/DDBJ databases">
        <authorList>
            <person name="Corre E."/>
            <person name="Pelletier E."/>
            <person name="Niang G."/>
            <person name="Scheremetjew M."/>
            <person name="Finn R."/>
            <person name="Kale V."/>
            <person name="Holt S."/>
            <person name="Cochrane G."/>
            <person name="Meng A."/>
            <person name="Brown T."/>
            <person name="Cohen L."/>
        </authorList>
    </citation>
    <scope>NUCLEOTIDE SEQUENCE</scope>
    <source>
        <strain evidence="1">CCMP3276</strain>
    </source>
</reference>
<dbReference type="AlphaFoldDB" id="A0A7S0XMZ1"/>
<protein>
    <submittedName>
        <fullName evidence="1">Uncharacterized protein</fullName>
    </submittedName>
</protein>
<accession>A0A7S0XMZ1</accession>
<name>A0A7S0XMZ1_9RHOD</name>